<dbReference type="Proteomes" id="UP000010408">
    <property type="component" value="Unassembled WGS sequence"/>
</dbReference>
<evidence type="ECO:0000313" key="2">
    <source>
        <dbReference type="EMBL" id="EKY00326.1"/>
    </source>
</evidence>
<organism evidence="2 3">
    <name type="scientific">Porphyromonas catoniae F0037</name>
    <dbReference type="NCBI Taxonomy" id="1127696"/>
    <lineage>
        <taxon>Bacteria</taxon>
        <taxon>Pseudomonadati</taxon>
        <taxon>Bacteroidota</taxon>
        <taxon>Bacteroidia</taxon>
        <taxon>Bacteroidales</taxon>
        <taxon>Porphyromonadaceae</taxon>
        <taxon>Porphyromonas</taxon>
    </lineage>
</organism>
<dbReference type="STRING" id="1127696.HMPREF9134_01660"/>
<name>L1NAI4_9PORP</name>
<keyword evidence="1" id="KW-1133">Transmembrane helix</keyword>
<feature type="transmembrane region" description="Helical" evidence="1">
    <location>
        <begin position="69"/>
        <end position="90"/>
    </location>
</feature>
<gene>
    <name evidence="2" type="ORF">HMPREF9134_01660</name>
</gene>
<sequence length="460" mass="53076">MAKQIKAIKCPQCGSTQVDGTGEDRYRCRSCSTEFWLDSDDITIHHKHEYVGMPTPTMGEDFLKKHKRWVYLISAGFVLLFFFGSTLSSLCSRETMVTSNVRDVLPSSSIYDRYQWDLEGLFPFIDRKGNPIIMTWGKREPVVGRSESKDGYFALSVDPDTKKIVKSQAMPEVKEIKSVEARELSDGRLYLIINKQKLYEINRTTYELREVTPAEDFPQIEELSKGIAEIDFYSADEEGLSLMTNLGKKYVLYPIIGKLYSDKTVWQQFSITPPNASTYTAFTFSSNDRIDYPDELIQLVKYQYRWQVGYPQDEPRFGWQKDYGGSGIFTDRSPYKKVFVLDWTRERSRLVSYQDFTPDAYYFSPKVLHYDAEQVLIAFRPTIASDSPYTYQCLDARTAEVKWTLQEEASSGSRLSVSRALRYKGGYLLTGYRDCKKITPSGKVAYELKVYDLINGEEND</sequence>
<accession>L1NAI4</accession>
<proteinExistence type="predicted"/>
<reference evidence="2 3" key="1">
    <citation type="submission" date="2012-05" db="EMBL/GenBank/DDBJ databases">
        <authorList>
            <person name="Weinstock G."/>
            <person name="Sodergren E."/>
            <person name="Lobos E.A."/>
            <person name="Fulton L."/>
            <person name="Fulton R."/>
            <person name="Courtney L."/>
            <person name="Fronick C."/>
            <person name="O'Laughlin M."/>
            <person name="Godfrey J."/>
            <person name="Wilson R.M."/>
            <person name="Miner T."/>
            <person name="Farmer C."/>
            <person name="Delehaunty K."/>
            <person name="Cordes M."/>
            <person name="Minx P."/>
            <person name="Tomlinson C."/>
            <person name="Chen J."/>
            <person name="Wollam A."/>
            <person name="Pepin K.H."/>
            <person name="Bhonagiri V."/>
            <person name="Zhang X."/>
            <person name="Suruliraj S."/>
            <person name="Warren W."/>
            <person name="Mitreva M."/>
            <person name="Mardis E.R."/>
            <person name="Wilson R.K."/>
        </authorList>
    </citation>
    <scope>NUCLEOTIDE SEQUENCE [LARGE SCALE GENOMIC DNA]</scope>
    <source>
        <strain evidence="2 3">F0037</strain>
    </source>
</reference>
<keyword evidence="1" id="KW-0812">Transmembrane</keyword>
<keyword evidence="1" id="KW-0472">Membrane</keyword>
<dbReference type="HOGENOM" id="CLU_046848_0_0_10"/>
<dbReference type="eggNOG" id="ENOG5030SIJ">
    <property type="taxonomic scope" value="Bacteria"/>
</dbReference>
<evidence type="ECO:0000256" key="1">
    <source>
        <dbReference type="SAM" id="Phobius"/>
    </source>
</evidence>
<dbReference type="RefSeq" id="WP_005467788.1">
    <property type="nucleotide sequence ID" value="NZ_KB291032.1"/>
</dbReference>
<dbReference type="AlphaFoldDB" id="L1NAI4"/>
<dbReference type="PATRIC" id="fig|1127696.3.peg.1501"/>
<evidence type="ECO:0000313" key="3">
    <source>
        <dbReference type="Proteomes" id="UP000010408"/>
    </source>
</evidence>
<protein>
    <submittedName>
        <fullName evidence="2">Uncharacterized protein</fullName>
    </submittedName>
</protein>
<comment type="caution">
    <text evidence="2">The sequence shown here is derived from an EMBL/GenBank/DDBJ whole genome shotgun (WGS) entry which is preliminary data.</text>
</comment>
<dbReference type="EMBL" id="AMEQ01000040">
    <property type="protein sequence ID" value="EKY00326.1"/>
    <property type="molecule type" value="Genomic_DNA"/>
</dbReference>